<evidence type="ECO:0000313" key="13">
    <source>
        <dbReference type="Proteomes" id="UP001056937"/>
    </source>
</evidence>
<evidence type="ECO:0000256" key="1">
    <source>
        <dbReference type="ARBA" id="ARBA00002254"/>
    </source>
</evidence>
<keyword evidence="12" id="KW-0966">Cell projection</keyword>
<evidence type="ECO:0000256" key="5">
    <source>
        <dbReference type="ARBA" id="ARBA00022500"/>
    </source>
</evidence>
<sequence>MSKDAKDKAAAPDAGAKKGGKKKLILTIVGALVLAGGGAAGGMFAAGMGGGGAHAKEPEVDPEAPKLVAREGQKAHPADQYKEIGSFAPDPKVYKPTYLTIEQNFTSNLRDTDGVVQLALSASTFYDQKVADAFKDNEMPIRSAILSVLADQDAIALQTPQGKDQLRAKLTDAINKVLVDKTGYGGVDNVYFSSFIIQ</sequence>
<evidence type="ECO:0000256" key="2">
    <source>
        <dbReference type="ARBA" id="ARBA00004162"/>
    </source>
</evidence>
<dbReference type="RefSeq" id="WP_252167524.1">
    <property type="nucleotide sequence ID" value="NZ_CP084930.1"/>
</dbReference>
<evidence type="ECO:0000313" key="12">
    <source>
        <dbReference type="EMBL" id="USI73718.1"/>
    </source>
</evidence>
<comment type="similarity">
    <text evidence="3 10">Belongs to the FliL family.</text>
</comment>
<keyword evidence="12" id="KW-0969">Cilium</keyword>
<organism evidence="12 13">
    <name type="scientific">Sphingomonas morindae</name>
    <dbReference type="NCBI Taxonomy" id="1541170"/>
    <lineage>
        <taxon>Bacteria</taxon>
        <taxon>Pseudomonadati</taxon>
        <taxon>Pseudomonadota</taxon>
        <taxon>Alphaproteobacteria</taxon>
        <taxon>Sphingomonadales</taxon>
        <taxon>Sphingomonadaceae</taxon>
        <taxon>Sphingomonas</taxon>
    </lineage>
</organism>
<dbReference type="InterPro" id="IPR005503">
    <property type="entry name" value="FliL"/>
</dbReference>
<accession>A0ABY4X9X5</accession>
<evidence type="ECO:0000256" key="8">
    <source>
        <dbReference type="ARBA" id="ARBA00022989"/>
    </source>
</evidence>
<dbReference type="Pfam" id="PF03748">
    <property type="entry name" value="FliL"/>
    <property type="match status" value="1"/>
</dbReference>
<evidence type="ECO:0000256" key="3">
    <source>
        <dbReference type="ARBA" id="ARBA00008281"/>
    </source>
</evidence>
<evidence type="ECO:0000256" key="7">
    <source>
        <dbReference type="ARBA" id="ARBA00022779"/>
    </source>
</evidence>
<evidence type="ECO:0000256" key="10">
    <source>
        <dbReference type="RuleBase" id="RU364125"/>
    </source>
</evidence>
<keyword evidence="7 10" id="KW-0283">Flagellar rotation</keyword>
<feature type="compositionally biased region" description="Basic and acidic residues" evidence="11">
    <location>
        <begin position="1"/>
        <end position="10"/>
    </location>
</feature>
<dbReference type="Proteomes" id="UP001056937">
    <property type="component" value="Chromosome 1"/>
</dbReference>
<keyword evidence="12" id="KW-0282">Flagellum</keyword>
<keyword evidence="9 10" id="KW-0472">Membrane</keyword>
<keyword evidence="6" id="KW-0812">Transmembrane</keyword>
<dbReference type="EMBL" id="CP084930">
    <property type="protein sequence ID" value="USI73718.1"/>
    <property type="molecule type" value="Genomic_DNA"/>
</dbReference>
<keyword evidence="4" id="KW-1003">Cell membrane</keyword>
<name>A0ABY4X9X5_9SPHN</name>
<reference evidence="12" key="1">
    <citation type="journal article" date="2022" name="Toxins">
        <title>Genomic Analysis of Sphingopyxis sp. USTB-05 for Biodegrading Cyanobacterial Hepatotoxins.</title>
        <authorList>
            <person name="Liu C."/>
            <person name="Xu Q."/>
            <person name="Zhao Z."/>
            <person name="Zhang H."/>
            <person name="Liu X."/>
            <person name="Yin C."/>
            <person name="Liu Y."/>
            <person name="Yan H."/>
        </authorList>
    </citation>
    <scope>NUCLEOTIDE SEQUENCE</scope>
    <source>
        <strain evidence="12">NBD5</strain>
    </source>
</reference>
<evidence type="ECO:0000256" key="4">
    <source>
        <dbReference type="ARBA" id="ARBA00022475"/>
    </source>
</evidence>
<comment type="subcellular location">
    <subcellularLocation>
        <location evidence="10">Cell inner membrane</location>
    </subcellularLocation>
    <subcellularLocation>
        <location evidence="2">Cell membrane</location>
        <topology evidence="2">Single-pass membrane protein</topology>
    </subcellularLocation>
</comment>
<keyword evidence="5 10" id="KW-0145">Chemotaxis</keyword>
<proteinExistence type="inferred from homology"/>
<evidence type="ECO:0000256" key="11">
    <source>
        <dbReference type="SAM" id="MobiDB-lite"/>
    </source>
</evidence>
<evidence type="ECO:0000256" key="9">
    <source>
        <dbReference type="ARBA" id="ARBA00023136"/>
    </source>
</evidence>
<dbReference type="PANTHER" id="PTHR35091">
    <property type="entry name" value="FLAGELLAR PROTEIN FLIL"/>
    <property type="match status" value="1"/>
</dbReference>
<protein>
    <recommendedName>
        <fullName evidence="10">Flagellar protein FliL</fullName>
    </recommendedName>
</protein>
<keyword evidence="10" id="KW-0997">Cell inner membrane</keyword>
<gene>
    <name evidence="12" type="ORF">LHA26_04400</name>
</gene>
<feature type="region of interest" description="Disordered" evidence="11">
    <location>
        <begin position="1"/>
        <end position="20"/>
    </location>
</feature>
<evidence type="ECO:0000256" key="6">
    <source>
        <dbReference type="ARBA" id="ARBA00022692"/>
    </source>
</evidence>
<comment type="function">
    <text evidence="1 10">Controls the rotational direction of flagella during chemotaxis.</text>
</comment>
<keyword evidence="13" id="KW-1185">Reference proteome</keyword>
<keyword evidence="8" id="KW-1133">Transmembrane helix</keyword>
<dbReference type="PANTHER" id="PTHR35091:SF2">
    <property type="entry name" value="FLAGELLAR PROTEIN FLIL"/>
    <property type="match status" value="1"/>
</dbReference>